<protein>
    <recommendedName>
        <fullName evidence="1">DUF1659 domain-containing protein</fullName>
    </recommendedName>
</protein>
<feature type="domain" description="DUF1659" evidence="1">
    <location>
        <begin position="4"/>
        <end position="63"/>
    </location>
</feature>
<dbReference type="InterPro" id="IPR012454">
    <property type="entry name" value="DUF1659"/>
</dbReference>
<name>A0A6V7RKV2_9STAP</name>
<dbReference type="Pfam" id="PF07872">
    <property type="entry name" value="DUF1659"/>
    <property type="match status" value="1"/>
</dbReference>
<sequence>MIKSVSIKMFYFVDQEGKEVTKTRSLHNLSSSVSDQSINTLASVFENLTAESYYNLQKVVTHII</sequence>
<proteinExistence type="predicted"/>
<evidence type="ECO:0000313" key="2">
    <source>
        <dbReference type="EMBL" id="CAD2078742.1"/>
    </source>
</evidence>
<organism evidence="2 3">
    <name type="scientific">Jeotgalicoccus meleagridis</name>
    <dbReference type="NCBI Taxonomy" id="2759181"/>
    <lineage>
        <taxon>Bacteria</taxon>
        <taxon>Bacillati</taxon>
        <taxon>Bacillota</taxon>
        <taxon>Bacilli</taxon>
        <taxon>Bacillales</taxon>
        <taxon>Staphylococcaceae</taxon>
        <taxon>Jeotgalicoccus</taxon>
    </lineage>
</organism>
<dbReference type="RefSeq" id="WP_185125946.1">
    <property type="nucleotide sequence ID" value="NZ_CAJEWD010000008.1"/>
</dbReference>
<evidence type="ECO:0000313" key="3">
    <source>
        <dbReference type="Proteomes" id="UP000589351"/>
    </source>
</evidence>
<accession>A0A6V7RKV2</accession>
<comment type="caution">
    <text evidence="2">The sequence shown here is derived from an EMBL/GenBank/DDBJ whole genome shotgun (WGS) entry which is preliminary data.</text>
</comment>
<dbReference type="EMBL" id="CAJEWD010000008">
    <property type="protein sequence ID" value="CAD2078742.1"/>
    <property type="molecule type" value="Genomic_DNA"/>
</dbReference>
<gene>
    <name evidence="2" type="ORF">JEODO184_01470</name>
</gene>
<keyword evidence="3" id="KW-1185">Reference proteome</keyword>
<evidence type="ECO:0000259" key="1">
    <source>
        <dbReference type="Pfam" id="PF07872"/>
    </source>
</evidence>
<dbReference type="Proteomes" id="UP000589351">
    <property type="component" value="Unassembled WGS sequence"/>
</dbReference>
<dbReference type="AlphaFoldDB" id="A0A6V7RKV2"/>
<reference evidence="2 3" key="1">
    <citation type="submission" date="2020-07" db="EMBL/GenBank/DDBJ databases">
        <authorList>
            <person name="Criscuolo A."/>
        </authorList>
    </citation>
    <scope>NUCLEOTIDE SEQUENCE [LARGE SCALE GENOMIC DNA]</scope>
    <source>
        <strain evidence="2">CIP111649</strain>
    </source>
</reference>